<name>A0A9D1CR91_9FIRM</name>
<evidence type="ECO:0000259" key="3">
    <source>
        <dbReference type="Pfam" id="PF22725"/>
    </source>
</evidence>
<dbReference type="GO" id="GO:0000166">
    <property type="term" value="F:nucleotide binding"/>
    <property type="evidence" value="ECO:0007669"/>
    <property type="project" value="InterPro"/>
</dbReference>
<evidence type="ECO:0000256" key="1">
    <source>
        <dbReference type="ARBA" id="ARBA00023002"/>
    </source>
</evidence>
<protein>
    <submittedName>
        <fullName evidence="4">Gfo/Idh/MocA family oxidoreductase</fullName>
    </submittedName>
</protein>
<dbReference type="Gene3D" id="3.40.50.720">
    <property type="entry name" value="NAD(P)-binding Rossmann-like Domain"/>
    <property type="match status" value="1"/>
</dbReference>
<sequence length="354" mass="39110">MEKLNIAVIGCGNIFRCAHLPAYHAMEDVRVVALCDILPERTQRYAPEFPDAQCYTDYEQILRRADVDAVDICTPNDLHAPIACAALRAGKHVFCEKPDAISPELAQQMQQTAQACGRTLMVMRNNRFVPASRFARSYIQSGAAGDIYAAHCAWQRRRGIPGKGGWFTTRARSGGGPLIDLGVHMIDLALWLMGNPKPVSVTGCTYSKFADSTLADSDNAAFGDAQEAGSYDVEDLAMGFVRLDNGACLTIEFSWASNVERERRFVELYGTKAGLKWEDEALSLFEERNGALVDARPCLPRVPGNYGHEQNLRNFADVLLHGAQPCYVPQQGVDMVRLLCALYESARTGREVRL</sequence>
<dbReference type="EMBL" id="DVFJ01000035">
    <property type="protein sequence ID" value="HIQ72410.1"/>
    <property type="molecule type" value="Genomic_DNA"/>
</dbReference>
<dbReference type="InterPro" id="IPR055170">
    <property type="entry name" value="GFO_IDH_MocA-like_dom"/>
</dbReference>
<evidence type="ECO:0000313" key="5">
    <source>
        <dbReference type="Proteomes" id="UP000886887"/>
    </source>
</evidence>
<keyword evidence="1" id="KW-0560">Oxidoreductase</keyword>
<evidence type="ECO:0000313" key="4">
    <source>
        <dbReference type="EMBL" id="HIQ72410.1"/>
    </source>
</evidence>
<dbReference type="Gene3D" id="3.30.360.10">
    <property type="entry name" value="Dihydrodipicolinate Reductase, domain 2"/>
    <property type="match status" value="1"/>
</dbReference>
<dbReference type="GO" id="GO:0016491">
    <property type="term" value="F:oxidoreductase activity"/>
    <property type="evidence" value="ECO:0007669"/>
    <property type="project" value="UniProtKB-KW"/>
</dbReference>
<feature type="domain" description="GFO/IDH/MocA-like oxidoreductase" evidence="3">
    <location>
        <begin position="134"/>
        <end position="275"/>
    </location>
</feature>
<accession>A0A9D1CR91</accession>
<dbReference type="InterPro" id="IPR000683">
    <property type="entry name" value="Gfo/Idh/MocA-like_OxRdtase_N"/>
</dbReference>
<dbReference type="Pfam" id="PF01408">
    <property type="entry name" value="GFO_IDH_MocA"/>
    <property type="match status" value="1"/>
</dbReference>
<dbReference type="InterPro" id="IPR050463">
    <property type="entry name" value="Gfo/Idh/MocA_oxidrdct_glycsds"/>
</dbReference>
<dbReference type="Pfam" id="PF22725">
    <property type="entry name" value="GFO_IDH_MocA_C3"/>
    <property type="match status" value="1"/>
</dbReference>
<dbReference type="Proteomes" id="UP000886887">
    <property type="component" value="Unassembled WGS sequence"/>
</dbReference>
<evidence type="ECO:0000259" key="2">
    <source>
        <dbReference type="Pfam" id="PF01408"/>
    </source>
</evidence>
<dbReference type="SUPFAM" id="SSF51735">
    <property type="entry name" value="NAD(P)-binding Rossmann-fold domains"/>
    <property type="match status" value="1"/>
</dbReference>
<dbReference type="PANTHER" id="PTHR43818">
    <property type="entry name" value="BCDNA.GH03377"/>
    <property type="match status" value="1"/>
</dbReference>
<gene>
    <name evidence="4" type="ORF">IAB73_09415</name>
</gene>
<dbReference type="PANTHER" id="PTHR43818:SF11">
    <property type="entry name" value="BCDNA.GH03377"/>
    <property type="match status" value="1"/>
</dbReference>
<proteinExistence type="predicted"/>
<reference evidence="4" key="1">
    <citation type="submission" date="2020-10" db="EMBL/GenBank/DDBJ databases">
        <authorList>
            <person name="Gilroy R."/>
        </authorList>
    </citation>
    <scope>NUCLEOTIDE SEQUENCE</scope>
    <source>
        <strain evidence="4">ChiSxjej2B14-6234</strain>
    </source>
</reference>
<dbReference type="SUPFAM" id="SSF55347">
    <property type="entry name" value="Glyceraldehyde-3-phosphate dehydrogenase-like, C-terminal domain"/>
    <property type="match status" value="1"/>
</dbReference>
<organism evidence="4 5">
    <name type="scientific">Candidatus Onthenecus intestinigallinarum</name>
    <dbReference type="NCBI Taxonomy" id="2840875"/>
    <lineage>
        <taxon>Bacteria</taxon>
        <taxon>Bacillati</taxon>
        <taxon>Bacillota</taxon>
        <taxon>Clostridia</taxon>
        <taxon>Eubacteriales</taxon>
        <taxon>Candidatus Onthenecus</taxon>
    </lineage>
</organism>
<dbReference type="AlphaFoldDB" id="A0A9D1CR91"/>
<feature type="domain" description="Gfo/Idh/MocA-like oxidoreductase N-terminal" evidence="2">
    <location>
        <begin position="4"/>
        <end position="122"/>
    </location>
</feature>
<comment type="caution">
    <text evidence="4">The sequence shown here is derived from an EMBL/GenBank/DDBJ whole genome shotgun (WGS) entry which is preliminary data.</text>
</comment>
<dbReference type="InterPro" id="IPR036291">
    <property type="entry name" value="NAD(P)-bd_dom_sf"/>
</dbReference>
<reference evidence="4" key="2">
    <citation type="journal article" date="2021" name="PeerJ">
        <title>Extensive microbial diversity within the chicken gut microbiome revealed by metagenomics and culture.</title>
        <authorList>
            <person name="Gilroy R."/>
            <person name="Ravi A."/>
            <person name="Getino M."/>
            <person name="Pursley I."/>
            <person name="Horton D.L."/>
            <person name="Alikhan N.F."/>
            <person name="Baker D."/>
            <person name="Gharbi K."/>
            <person name="Hall N."/>
            <person name="Watson M."/>
            <person name="Adriaenssens E.M."/>
            <person name="Foster-Nyarko E."/>
            <person name="Jarju S."/>
            <person name="Secka A."/>
            <person name="Antonio M."/>
            <person name="Oren A."/>
            <person name="Chaudhuri R.R."/>
            <person name="La Ragione R."/>
            <person name="Hildebrand F."/>
            <person name="Pallen M.J."/>
        </authorList>
    </citation>
    <scope>NUCLEOTIDE SEQUENCE</scope>
    <source>
        <strain evidence="4">ChiSxjej2B14-6234</strain>
    </source>
</reference>